<dbReference type="eggNOG" id="arCOG07430">
    <property type="taxonomic scope" value="Archaea"/>
</dbReference>
<dbReference type="HOGENOM" id="CLU_2257476_0_0_2"/>
<gene>
    <name evidence="3" type="ordered locus">Tneu_1102</name>
</gene>
<name>B1YE20_PYRNV</name>
<evidence type="ECO:0000313" key="3">
    <source>
        <dbReference type="EMBL" id="ACB40033.1"/>
    </source>
</evidence>
<evidence type="ECO:0000313" key="4">
    <source>
        <dbReference type="Proteomes" id="UP000001694"/>
    </source>
</evidence>
<feature type="coiled-coil region" evidence="1">
    <location>
        <begin position="69"/>
        <end position="103"/>
    </location>
</feature>
<dbReference type="GeneID" id="6165587"/>
<dbReference type="AlphaFoldDB" id="B1YE20"/>
<keyword evidence="2" id="KW-0812">Transmembrane</keyword>
<keyword evidence="4" id="KW-1185">Reference proteome</keyword>
<evidence type="ECO:0000256" key="2">
    <source>
        <dbReference type="SAM" id="Phobius"/>
    </source>
</evidence>
<dbReference type="EMBL" id="CP001014">
    <property type="protein sequence ID" value="ACB40033.1"/>
    <property type="molecule type" value="Genomic_DNA"/>
</dbReference>
<accession>B1YE20</accession>
<keyword evidence="1" id="KW-0175">Coiled coil</keyword>
<organism evidence="3 4">
    <name type="scientific">Pyrobaculum neutrophilum (strain DSM 2338 / JCM 9278 / NBRC 100436 / V24Sta)</name>
    <name type="common">Thermoproteus neutrophilus</name>
    <dbReference type="NCBI Taxonomy" id="444157"/>
    <lineage>
        <taxon>Archaea</taxon>
        <taxon>Thermoproteota</taxon>
        <taxon>Thermoprotei</taxon>
        <taxon>Thermoproteales</taxon>
        <taxon>Thermoproteaceae</taxon>
        <taxon>Pyrobaculum</taxon>
    </lineage>
</organism>
<reference evidence="3" key="1">
    <citation type="submission" date="2008-03" db="EMBL/GenBank/DDBJ databases">
        <title>Complete sequence of Thermoproteus neutrophilus V24Sta.</title>
        <authorList>
            <consortium name="US DOE Joint Genome Institute"/>
            <person name="Copeland A."/>
            <person name="Lucas S."/>
            <person name="Lapidus A."/>
            <person name="Glavina del Rio T."/>
            <person name="Dalin E."/>
            <person name="Tice H."/>
            <person name="Bruce D."/>
            <person name="Goodwin L."/>
            <person name="Pitluck S."/>
            <person name="Sims D."/>
            <person name="Brettin T."/>
            <person name="Detter J.C."/>
            <person name="Han C."/>
            <person name="Kuske C.R."/>
            <person name="Schmutz J."/>
            <person name="Larimer F."/>
            <person name="Land M."/>
            <person name="Hauser L."/>
            <person name="Kyrpides N."/>
            <person name="Mikhailova N."/>
            <person name="Biddle J.F."/>
            <person name="Zhang Z."/>
            <person name="Fitz-Gibbon S.T."/>
            <person name="Lowe T.M."/>
            <person name="Saltikov C."/>
            <person name="House C.H."/>
            <person name="Richardson P."/>
        </authorList>
    </citation>
    <scope>NUCLEOTIDE SEQUENCE [LARGE SCALE GENOMIC DNA]</scope>
    <source>
        <strain evidence="3">V24Sta</strain>
    </source>
</reference>
<feature type="transmembrane region" description="Helical" evidence="2">
    <location>
        <begin position="27"/>
        <end position="55"/>
    </location>
</feature>
<dbReference type="Proteomes" id="UP000001694">
    <property type="component" value="Chromosome"/>
</dbReference>
<keyword evidence="2" id="KW-1133">Transmembrane helix</keyword>
<keyword evidence="2" id="KW-0472">Membrane</keyword>
<dbReference type="RefSeq" id="WP_012350452.1">
    <property type="nucleotide sequence ID" value="NC_010525.1"/>
</dbReference>
<protein>
    <submittedName>
        <fullName evidence="3">Uncharacterized protein</fullName>
    </submittedName>
</protein>
<dbReference type="OrthoDB" id="27938at2157"/>
<dbReference type="STRING" id="444157.Tneu_1102"/>
<sequence>MLASSLIIGAGVPVALFYIAYKTASWVFLAAAALLGALAIFWGAVMALAAFVPILDYVDALAEERGSRLNAYRALARSLLEELDEVNAVLKEIRDELKRLGET</sequence>
<proteinExistence type="predicted"/>
<evidence type="ECO:0000256" key="1">
    <source>
        <dbReference type="SAM" id="Coils"/>
    </source>
</evidence>
<dbReference type="KEGG" id="tne:Tneu_1102"/>